<evidence type="ECO:0000256" key="2">
    <source>
        <dbReference type="ARBA" id="ARBA00022448"/>
    </source>
</evidence>
<dbReference type="GO" id="GO:0005524">
    <property type="term" value="F:ATP binding"/>
    <property type="evidence" value="ECO:0007669"/>
    <property type="project" value="UniProtKB-KW"/>
</dbReference>
<reference evidence="7 8" key="1">
    <citation type="submission" date="2023-07" db="EMBL/GenBank/DDBJ databases">
        <authorList>
            <person name="Girao M."/>
            <person name="Carvalho M.F."/>
        </authorList>
    </citation>
    <scope>NUCLEOTIDE SEQUENCE [LARGE SCALE GENOMIC DNA]</scope>
    <source>
        <strain evidence="7 8">66/93</strain>
    </source>
</reference>
<accession>A0ABU7KY16</accession>
<evidence type="ECO:0000256" key="5">
    <source>
        <dbReference type="ARBA" id="ARBA00023251"/>
    </source>
</evidence>
<dbReference type="CDD" id="cd03230">
    <property type="entry name" value="ABC_DR_subfamily_A"/>
    <property type="match status" value="1"/>
</dbReference>
<dbReference type="PANTHER" id="PTHR42711:SF18">
    <property type="entry name" value="ABC TRANSPORTER, ATP-BINDING PROTEIN"/>
    <property type="match status" value="1"/>
</dbReference>
<dbReference type="InterPro" id="IPR027417">
    <property type="entry name" value="P-loop_NTPase"/>
</dbReference>
<keyword evidence="5" id="KW-0046">Antibiotic resistance</keyword>
<dbReference type="EMBL" id="JAUUCC010000086">
    <property type="protein sequence ID" value="MEE2053879.1"/>
    <property type="molecule type" value="Genomic_DNA"/>
</dbReference>
<dbReference type="PROSITE" id="PS00211">
    <property type="entry name" value="ABC_TRANSPORTER_1"/>
    <property type="match status" value="1"/>
</dbReference>
<dbReference type="Proteomes" id="UP001348641">
    <property type="component" value="Unassembled WGS sequence"/>
</dbReference>
<protein>
    <submittedName>
        <fullName evidence="7">ABC transporter ATP-binding protein</fullName>
    </submittedName>
</protein>
<dbReference type="InterPro" id="IPR017871">
    <property type="entry name" value="ABC_transporter-like_CS"/>
</dbReference>
<dbReference type="SUPFAM" id="SSF52540">
    <property type="entry name" value="P-loop containing nucleoside triphosphate hydrolases"/>
    <property type="match status" value="1"/>
</dbReference>
<evidence type="ECO:0000256" key="4">
    <source>
        <dbReference type="ARBA" id="ARBA00022840"/>
    </source>
</evidence>
<evidence type="ECO:0000256" key="3">
    <source>
        <dbReference type="ARBA" id="ARBA00022741"/>
    </source>
</evidence>
<dbReference type="RefSeq" id="WP_330160790.1">
    <property type="nucleotide sequence ID" value="NZ_BAAAJA010000028.1"/>
</dbReference>
<evidence type="ECO:0000313" key="7">
    <source>
        <dbReference type="EMBL" id="MEE2053879.1"/>
    </source>
</evidence>
<evidence type="ECO:0000259" key="6">
    <source>
        <dbReference type="PROSITE" id="PS50893"/>
    </source>
</evidence>
<dbReference type="Pfam" id="PF00005">
    <property type="entry name" value="ABC_tran"/>
    <property type="match status" value="1"/>
</dbReference>
<evidence type="ECO:0000256" key="1">
    <source>
        <dbReference type="ARBA" id="ARBA00004202"/>
    </source>
</evidence>
<keyword evidence="2" id="KW-0813">Transport</keyword>
<comment type="subcellular location">
    <subcellularLocation>
        <location evidence="1">Cell membrane</location>
        <topology evidence="1">Peripheral membrane protein</topology>
    </subcellularLocation>
</comment>
<dbReference type="InterPro" id="IPR003439">
    <property type="entry name" value="ABC_transporter-like_ATP-bd"/>
</dbReference>
<organism evidence="7 8">
    <name type="scientific">Nocardiopsis tropica</name>
    <dbReference type="NCBI Taxonomy" id="109330"/>
    <lineage>
        <taxon>Bacteria</taxon>
        <taxon>Bacillati</taxon>
        <taxon>Actinomycetota</taxon>
        <taxon>Actinomycetes</taxon>
        <taxon>Streptosporangiales</taxon>
        <taxon>Nocardiopsidaceae</taxon>
        <taxon>Nocardiopsis</taxon>
    </lineage>
</organism>
<dbReference type="Gene3D" id="3.40.50.300">
    <property type="entry name" value="P-loop containing nucleotide triphosphate hydrolases"/>
    <property type="match status" value="1"/>
</dbReference>
<dbReference type="InterPro" id="IPR003593">
    <property type="entry name" value="AAA+_ATPase"/>
</dbReference>
<dbReference type="InterPro" id="IPR050763">
    <property type="entry name" value="ABC_transporter_ATP-binding"/>
</dbReference>
<dbReference type="PANTHER" id="PTHR42711">
    <property type="entry name" value="ABC TRANSPORTER ATP-BINDING PROTEIN"/>
    <property type="match status" value="1"/>
</dbReference>
<feature type="domain" description="ABC transporter" evidence="6">
    <location>
        <begin position="6"/>
        <end position="234"/>
    </location>
</feature>
<dbReference type="SMART" id="SM00382">
    <property type="entry name" value="AAA"/>
    <property type="match status" value="1"/>
</dbReference>
<comment type="caution">
    <text evidence="7">The sequence shown here is derived from an EMBL/GenBank/DDBJ whole genome shotgun (WGS) entry which is preliminary data.</text>
</comment>
<evidence type="ECO:0000313" key="8">
    <source>
        <dbReference type="Proteomes" id="UP001348641"/>
    </source>
</evidence>
<dbReference type="PROSITE" id="PS50893">
    <property type="entry name" value="ABC_TRANSPORTER_2"/>
    <property type="match status" value="1"/>
</dbReference>
<keyword evidence="4 7" id="KW-0067">ATP-binding</keyword>
<proteinExistence type="predicted"/>
<keyword evidence="3" id="KW-0547">Nucleotide-binding</keyword>
<gene>
    <name evidence="7" type="ORF">Q8A49_25595</name>
</gene>
<sequence>MSGDAVQVTDLTVRYRGARTEAVAGMDFTVSAGEVFGFLGPSGAGKSTVQNVLTGLLRRYRGSVRVLGRPLGDWGPDYHERIGVGFELPAAFGRMTARENLAAFASFYQGPTAEPGRLLDRLDLSDAADQRVTTLSKGMRMRLNLARALINRPEILFLDEPTSGQDPVRAARMRDVIRAEAARGAAVFLTTHDMPTAEELCDRLAFVVGGRIVAVDTPAAFKHRHGRSGLVAEYRQDGHARRRVFDGSGDDVEELVELLRAGALATLHSREATLDEVFTQVTKVRL</sequence>
<name>A0ABU7KY16_9ACTN</name>